<proteinExistence type="predicted"/>
<organism evidence="2 3">
    <name type="scientific">Artemisia annua</name>
    <name type="common">Sweet wormwood</name>
    <dbReference type="NCBI Taxonomy" id="35608"/>
    <lineage>
        <taxon>Eukaryota</taxon>
        <taxon>Viridiplantae</taxon>
        <taxon>Streptophyta</taxon>
        <taxon>Embryophyta</taxon>
        <taxon>Tracheophyta</taxon>
        <taxon>Spermatophyta</taxon>
        <taxon>Magnoliopsida</taxon>
        <taxon>eudicotyledons</taxon>
        <taxon>Gunneridae</taxon>
        <taxon>Pentapetalae</taxon>
        <taxon>asterids</taxon>
        <taxon>campanulids</taxon>
        <taxon>Asterales</taxon>
        <taxon>Asteraceae</taxon>
        <taxon>Asteroideae</taxon>
        <taxon>Anthemideae</taxon>
        <taxon>Artemisiinae</taxon>
        <taxon>Artemisia</taxon>
    </lineage>
</organism>
<evidence type="ECO:0000259" key="1">
    <source>
        <dbReference type="Pfam" id="PF25019"/>
    </source>
</evidence>
<dbReference type="InterPro" id="IPR056789">
    <property type="entry name" value="LRR_R13L1-DRL21"/>
</dbReference>
<gene>
    <name evidence="2" type="ORF">CTI12_AA495200</name>
</gene>
<reference evidence="2 3" key="1">
    <citation type="journal article" date="2018" name="Mol. Plant">
        <title>The genome of Artemisia annua provides insight into the evolution of Asteraceae family and artemisinin biosynthesis.</title>
        <authorList>
            <person name="Shen Q."/>
            <person name="Zhang L."/>
            <person name="Liao Z."/>
            <person name="Wang S."/>
            <person name="Yan T."/>
            <person name="Shi P."/>
            <person name="Liu M."/>
            <person name="Fu X."/>
            <person name="Pan Q."/>
            <person name="Wang Y."/>
            <person name="Lv Z."/>
            <person name="Lu X."/>
            <person name="Zhang F."/>
            <person name="Jiang W."/>
            <person name="Ma Y."/>
            <person name="Chen M."/>
            <person name="Hao X."/>
            <person name="Li L."/>
            <person name="Tang Y."/>
            <person name="Lv G."/>
            <person name="Zhou Y."/>
            <person name="Sun X."/>
            <person name="Brodelius P.E."/>
            <person name="Rose J.K.C."/>
            <person name="Tang K."/>
        </authorList>
    </citation>
    <scope>NUCLEOTIDE SEQUENCE [LARGE SCALE GENOMIC DNA]</scope>
    <source>
        <strain evidence="3">cv. Huhao1</strain>
        <tissue evidence="2">Leaf</tissue>
    </source>
</reference>
<sequence length="112" mass="12667">MDINLETLFVTMKNQHDRARSSVNVRAWLSVLSDANPVGVTVSNTDGDKVFPSWIVDSKFVRLSRILVSRCRNYMLLPPLGNLPSLKKLFIKDLDEVKDVGSGWVWSCIPFT</sequence>
<dbReference type="AlphaFoldDB" id="A0A2U1LD71"/>
<name>A0A2U1LD71_ARTAN</name>
<dbReference type="EMBL" id="PKPP01010030">
    <property type="protein sequence ID" value="PWA46957.1"/>
    <property type="molecule type" value="Genomic_DNA"/>
</dbReference>
<keyword evidence="3" id="KW-1185">Reference proteome</keyword>
<evidence type="ECO:0000313" key="3">
    <source>
        <dbReference type="Proteomes" id="UP000245207"/>
    </source>
</evidence>
<accession>A0A2U1LD71</accession>
<dbReference type="Pfam" id="PF25019">
    <property type="entry name" value="LRR_R13L1-DRL21"/>
    <property type="match status" value="1"/>
</dbReference>
<feature type="domain" description="R13L1/DRL21-like LRR repeat region" evidence="1">
    <location>
        <begin position="40"/>
        <end position="93"/>
    </location>
</feature>
<protein>
    <submittedName>
        <fullName evidence="2">NB-ARC domains-containing protein</fullName>
    </submittedName>
</protein>
<dbReference type="Proteomes" id="UP000245207">
    <property type="component" value="Unassembled WGS sequence"/>
</dbReference>
<comment type="caution">
    <text evidence="2">The sequence shown here is derived from an EMBL/GenBank/DDBJ whole genome shotgun (WGS) entry which is preliminary data.</text>
</comment>
<dbReference type="OrthoDB" id="684809at2759"/>
<evidence type="ECO:0000313" key="2">
    <source>
        <dbReference type="EMBL" id="PWA46957.1"/>
    </source>
</evidence>